<feature type="signal peptide" evidence="2">
    <location>
        <begin position="1"/>
        <end position="28"/>
    </location>
</feature>
<name>A0A6B9ZQK5_9BACT</name>
<dbReference type="PROSITE" id="PS51257">
    <property type="entry name" value="PROKAR_LIPOPROTEIN"/>
    <property type="match status" value="1"/>
</dbReference>
<keyword evidence="1" id="KW-1133">Transmembrane helix</keyword>
<reference evidence="4 5" key="1">
    <citation type="submission" date="2020-01" db="EMBL/GenBank/DDBJ databases">
        <title>Complete genome sequence of Chitinophaga sp. H33E-04 isolated from quinoa roots.</title>
        <authorList>
            <person name="Weon H.-Y."/>
            <person name="Lee S.A."/>
        </authorList>
    </citation>
    <scope>NUCLEOTIDE SEQUENCE [LARGE SCALE GENOMIC DNA]</scope>
    <source>
        <strain evidence="4 5">H33E-04</strain>
    </source>
</reference>
<evidence type="ECO:0000256" key="2">
    <source>
        <dbReference type="SAM" id="SignalP"/>
    </source>
</evidence>
<evidence type="ECO:0000259" key="3">
    <source>
        <dbReference type="Pfam" id="PF14257"/>
    </source>
</evidence>
<keyword evidence="5" id="KW-1185">Reference proteome</keyword>
<dbReference type="RefSeq" id="WP_162335019.1">
    <property type="nucleotide sequence ID" value="NZ_CP048113.1"/>
</dbReference>
<protein>
    <submittedName>
        <fullName evidence="4">DUF4349 domain-containing protein</fullName>
    </submittedName>
</protein>
<feature type="transmembrane region" description="Helical" evidence="1">
    <location>
        <begin position="255"/>
        <end position="279"/>
    </location>
</feature>
<dbReference type="KEGG" id="chih:GWR21_28070"/>
<sequence length="294" mass="32669">MRFSLCYMAPMALLAISCSAGTSSYSEAADTTTIAVADSTTFSNDITSLNSPSRKRVRTADVRCRVSNVFNTVSALEHVVAGVDGIIAESNMQNYEVTVKDVPYATDSLRRIQLYTPVATMTLRVPAAHLDSVVHTLTSMATFIEFRTLKDEDKTLSYLSNSMKNDGPKSPAVKPTPFTNTVEADAYRDEKHVTETDRKIANMAILDDVHYATFTVQVFQPQMADQQVIVNPERITRTGFGTQIRMALRTGLESIGALFILLIACWPYLLLLALGFYFYHKGLRKVLRKKLTTL</sequence>
<proteinExistence type="predicted"/>
<dbReference type="InterPro" id="IPR025645">
    <property type="entry name" value="DUF4349"/>
</dbReference>
<dbReference type="Pfam" id="PF14257">
    <property type="entry name" value="DUF4349"/>
    <property type="match status" value="1"/>
</dbReference>
<keyword evidence="2" id="KW-0732">Signal</keyword>
<gene>
    <name evidence="4" type="ORF">GWR21_28070</name>
</gene>
<keyword evidence="1" id="KW-0812">Transmembrane</keyword>
<dbReference type="AlphaFoldDB" id="A0A6B9ZQK5"/>
<evidence type="ECO:0000313" key="5">
    <source>
        <dbReference type="Proteomes" id="UP000476411"/>
    </source>
</evidence>
<organism evidence="4 5">
    <name type="scientific">Chitinophaga agri</name>
    <dbReference type="NCBI Taxonomy" id="2703787"/>
    <lineage>
        <taxon>Bacteria</taxon>
        <taxon>Pseudomonadati</taxon>
        <taxon>Bacteroidota</taxon>
        <taxon>Chitinophagia</taxon>
        <taxon>Chitinophagales</taxon>
        <taxon>Chitinophagaceae</taxon>
        <taxon>Chitinophaga</taxon>
    </lineage>
</organism>
<feature type="domain" description="DUF4349" evidence="3">
    <location>
        <begin position="54"/>
        <end position="158"/>
    </location>
</feature>
<accession>A0A6B9ZQK5</accession>
<feature type="chain" id="PRO_5025505642" evidence="2">
    <location>
        <begin position="29"/>
        <end position="294"/>
    </location>
</feature>
<dbReference type="EMBL" id="CP048113">
    <property type="protein sequence ID" value="QHS63303.1"/>
    <property type="molecule type" value="Genomic_DNA"/>
</dbReference>
<keyword evidence="1" id="KW-0472">Membrane</keyword>
<evidence type="ECO:0000313" key="4">
    <source>
        <dbReference type="EMBL" id="QHS63303.1"/>
    </source>
</evidence>
<dbReference type="Proteomes" id="UP000476411">
    <property type="component" value="Chromosome"/>
</dbReference>
<evidence type="ECO:0000256" key="1">
    <source>
        <dbReference type="SAM" id="Phobius"/>
    </source>
</evidence>